<gene>
    <name evidence="2" type="ORF">SEMRO_90_G047210.1</name>
</gene>
<protein>
    <submittedName>
        <fullName evidence="2">Uncharacterized protein</fullName>
    </submittedName>
</protein>
<dbReference type="EMBL" id="CAICTM010000089">
    <property type="protein sequence ID" value="CAB9500701.1"/>
    <property type="molecule type" value="Genomic_DNA"/>
</dbReference>
<organism evidence="2 3">
    <name type="scientific">Seminavis robusta</name>
    <dbReference type="NCBI Taxonomy" id="568900"/>
    <lineage>
        <taxon>Eukaryota</taxon>
        <taxon>Sar</taxon>
        <taxon>Stramenopiles</taxon>
        <taxon>Ochrophyta</taxon>
        <taxon>Bacillariophyta</taxon>
        <taxon>Bacillariophyceae</taxon>
        <taxon>Bacillariophycidae</taxon>
        <taxon>Naviculales</taxon>
        <taxon>Naviculaceae</taxon>
        <taxon>Seminavis</taxon>
    </lineage>
</organism>
<reference evidence="2" key="1">
    <citation type="submission" date="2020-06" db="EMBL/GenBank/DDBJ databases">
        <authorList>
            <consortium name="Plant Systems Biology data submission"/>
        </authorList>
    </citation>
    <scope>NUCLEOTIDE SEQUENCE</scope>
    <source>
        <strain evidence="2">D6</strain>
    </source>
</reference>
<keyword evidence="1" id="KW-1133">Transmembrane helix</keyword>
<feature type="transmembrane region" description="Helical" evidence="1">
    <location>
        <begin position="121"/>
        <end position="144"/>
    </location>
</feature>
<evidence type="ECO:0000256" key="1">
    <source>
        <dbReference type="SAM" id="Phobius"/>
    </source>
</evidence>
<evidence type="ECO:0000313" key="2">
    <source>
        <dbReference type="EMBL" id="CAB9500701.1"/>
    </source>
</evidence>
<sequence>MTIKAIIEGAIKKDEPLEPATGTAGTQERISTSHVTYSGAITITTTNTQDTEAPALVHLIMDLGLSTGEGVAPTTPVPAPLAAKGVTEGMWQQTYDGALLVRVVGLIQQAQTAARKSPKRLLAFVILSSVMLSAWIYVVIPLLLRPLLDAVAIFSVLYVLLAVMGLVVTCLIYWVAVFVPDSKLDDSVGKIHKMKARWIEFVKEQDGHYKGLGIDATASTNEDFMHYYKQLGINPTPQLKRHLVGIKFAISGGCSEGHGEGLPGLSDAVSCTHVEKLCTV</sequence>
<accession>A0A9N8DHF3</accession>
<proteinExistence type="predicted"/>
<keyword evidence="3" id="KW-1185">Reference proteome</keyword>
<keyword evidence="1" id="KW-0472">Membrane</keyword>
<comment type="caution">
    <text evidence="2">The sequence shown here is derived from an EMBL/GenBank/DDBJ whole genome shotgun (WGS) entry which is preliminary data.</text>
</comment>
<dbReference type="AlphaFoldDB" id="A0A9N8DHF3"/>
<feature type="transmembrane region" description="Helical" evidence="1">
    <location>
        <begin position="150"/>
        <end position="176"/>
    </location>
</feature>
<evidence type="ECO:0000313" key="3">
    <source>
        <dbReference type="Proteomes" id="UP001153069"/>
    </source>
</evidence>
<keyword evidence="1" id="KW-0812">Transmembrane</keyword>
<dbReference type="Proteomes" id="UP001153069">
    <property type="component" value="Unassembled WGS sequence"/>
</dbReference>
<name>A0A9N8DHF3_9STRA</name>